<evidence type="ECO:0000313" key="1">
    <source>
        <dbReference type="EMBL" id="QTA88182.1"/>
    </source>
</evidence>
<accession>A0A975GNW0</accession>
<name>A0A975GNW0_9BACT</name>
<protein>
    <submittedName>
        <fullName evidence="1">Uncharacterized protein</fullName>
    </submittedName>
</protein>
<reference evidence="1" key="1">
    <citation type="journal article" date="2021" name="Microb. Physiol.">
        <title>Proteogenomic Insights into the Physiology of Marine, Sulfate-Reducing, Filamentous Desulfonema limicola and Desulfonema magnum.</title>
        <authorList>
            <person name="Schnaars V."/>
            <person name="Wohlbrand L."/>
            <person name="Scheve S."/>
            <person name="Hinrichs C."/>
            <person name="Reinhardt R."/>
            <person name="Rabus R."/>
        </authorList>
    </citation>
    <scope>NUCLEOTIDE SEQUENCE</scope>
    <source>
        <strain evidence="1">4be13</strain>
    </source>
</reference>
<gene>
    <name evidence="1" type="ORF">dnm_042230</name>
</gene>
<dbReference type="AlphaFoldDB" id="A0A975GNW0"/>
<proteinExistence type="predicted"/>
<sequence>MFTIHAIRTGNRVVLSEKEFSEILERLRQIQPTRVIETGAEVIETEEDRQAYLEGVKELENGEAVDFDELKSCWLSSEILH</sequence>
<organism evidence="1 2">
    <name type="scientific">Desulfonema magnum</name>
    <dbReference type="NCBI Taxonomy" id="45655"/>
    <lineage>
        <taxon>Bacteria</taxon>
        <taxon>Pseudomonadati</taxon>
        <taxon>Thermodesulfobacteriota</taxon>
        <taxon>Desulfobacteria</taxon>
        <taxon>Desulfobacterales</taxon>
        <taxon>Desulfococcaceae</taxon>
        <taxon>Desulfonema</taxon>
    </lineage>
</organism>
<dbReference type="Proteomes" id="UP000663722">
    <property type="component" value="Chromosome"/>
</dbReference>
<dbReference type="RefSeq" id="WP_207683061.1">
    <property type="nucleotide sequence ID" value="NZ_CP061800.1"/>
</dbReference>
<dbReference type="EMBL" id="CP061800">
    <property type="protein sequence ID" value="QTA88182.1"/>
    <property type="molecule type" value="Genomic_DNA"/>
</dbReference>
<keyword evidence="2" id="KW-1185">Reference proteome</keyword>
<dbReference type="KEGG" id="dmm:dnm_042230"/>
<evidence type="ECO:0000313" key="2">
    <source>
        <dbReference type="Proteomes" id="UP000663722"/>
    </source>
</evidence>